<evidence type="ECO:0000256" key="3">
    <source>
        <dbReference type="ARBA" id="ARBA00017473"/>
    </source>
</evidence>
<feature type="binding site" evidence="10">
    <location>
        <begin position="99"/>
        <end position="109"/>
    </location>
    <ligand>
        <name>ATP</name>
        <dbReference type="ChEBI" id="CHEBI:30616"/>
    </ligand>
</feature>
<evidence type="ECO:0000256" key="1">
    <source>
        <dbReference type="ARBA" id="ARBA00009684"/>
    </source>
</evidence>
<dbReference type="InterPro" id="IPR036554">
    <property type="entry name" value="GHMP_kinase_C_sf"/>
</dbReference>
<dbReference type="EC" id="2.7.1.148" evidence="2 10"/>
<keyword evidence="6 10" id="KW-0418">Kinase</keyword>
<dbReference type="InterPro" id="IPR006204">
    <property type="entry name" value="GHMP_kinase_N_dom"/>
</dbReference>
<dbReference type="InterPro" id="IPR020568">
    <property type="entry name" value="Ribosomal_Su5_D2-typ_SF"/>
</dbReference>
<comment type="subunit">
    <text evidence="10">Homodimer.</text>
</comment>
<sequence length="288" mass="32818">MILTWPSPAKINLFLYITGIRTDGYHQLQTLFQFLNYGDSITIEPREDNQIKLMTSFINLPTENNLIIKAAFLFKRYCMEINSTDKYQGVNIYVDKRLPFGSGLGGGSSNAATMLIALNYYWKMNINDDTLAKLALNLGSDIPVFVKGHAAFAQGIGEQLINVNPVEKWYLVANPKINIITKKIFSDSKFKRHSIKRSLNTLLKAPYKNDCELIVRKRFPKVENIFLWLSEYASTRLTGTGSCVFAEFTNKSCALKVLNKAPEWMDCFVAKGINKSPLHKFRDDISRY</sequence>
<feature type="active site" evidence="10">
    <location>
        <position position="141"/>
    </location>
</feature>
<dbReference type="PANTHER" id="PTHR43527:SF2">
    <property type="entry name" value="4-DIPHOSPHOCYTIDYL-2-C-METHYL-D-ERYTHRITOL KINASE, CHLOROPLASTIC"/>
    <property type="match status" value="1"/>
</dbReference>
<comment type="similarity">
    <text evidence="1 10">Belongs to the GHMP kinase family. IspE subfamily.</text>
</comment>
<dbReference type="SUPFAM" id="SSF55060">
    <property type="entry name" value="GHMP Kinase, C-terminal domain"/>
    <property type="match status" value="1"/>
</dbReference>
<dbReference type="NCBIfam" id="TIGR00154">
    <property type="entry name" value="ispE"/>
    <property type="match status" value="1"/>
</dbReference>
<keyword evidence="8 10" id="KW-0414">Isoprene biosynthesis</keyword>
<dbReference type="GO" id="GO:0005524">
    <property type="term" value="F:ATP binding"/>
    <property type="evidence" value="ECO:0007669"/>
    <property type="project" value="UniProtKB-UniRule"/>
</dbReference>
<evidence type="ECO:0000313" key="13">
    <source>
        <dbReference type="EMBL" id="AMA65082.1"/>
    </source>
</evidence>
<dbReference type="GO" id="GO:0050515">
    <property type="term" value="F:4-(cytidine 5'-diphospho)-2-C-methyl-D-erythritol kinase activity"/>
    <property type="evidence" value="ECO:0007669"/>
    <property type="project" value="UniProtKB-UniRule"/>
</dbReference>
<reference evidence="13 14" key="1">
    <citation type="submission" date="2016-01" db="EMBL/GenBank/DDBJ databases">
        <title>Genome sequence of Ca. Arsenophonus lipopteni, the exclusive symbiont of a blood sucking fly Lipoptena cervi (Diptera: Hippoboscidae).</title>
        <authorList>
            <person name="Novakova E."/>
            <person name="Hypsa V."/>
            <person name="Nguyen P."/>
            <person name="Husnik F."/>
            <person name="Darby A.C."/>
        </authorList>
    </citation>
    <scope>NUCLEOTIDE SEQUENCE [LARGE SCALE GENOMIC DNA]</scope>
    <source>
        <strain evidence="13 14">CB</strain>
    </source>
</reference>
<comment type="catalytic activity">
    <reaction evidence="10">
        <text>4-CDP-2-C-methyl-D-erythritol + ATP = 4-CDP-2-C-methyl-D-erythritol 2-phosphate + ADP + H(+)</text>
        <dbReference type="Rhea" id="RHEA:18437"/>
        <dbReference type="ChEBI" id="CHEBI:15378"/>
        <dbReference type="ChEBI" id="CHEBI:30616"/>
        <dbReference type="ChEBI" id="CHEBI:57823"/>
        <dbReference type="ChEBI" id="CHEBI:57919"/>
        <dbReference type="ChEBI" id="CHEBI:456216"/>
        <dbReference type="EC" id="2.7.1.148"/>
    </reaction>
</comment>
<evidence type="ECO:0000256" key="2">
    <source>
        <dbReference type="ARBA" id="ARBA00012052"/>
    </source>
</evidence>
<gene>
    <name evidence="10 13" type="primary">ispE</name>
    <name evidence="13" type="ORF">AUT07_00528</name>
</gene>
<dbReference type="KEGG" id="asy:AUT07_00528"/>
<dbReference type="Proteomes" id="UP000069926">
    <property type="component" value="Chromosome"/>
</dbReference>
<dbReference type="Pfam" id="PF08544">
    <property type="entry name" value="GHMP_kinases_C"/>
    <property type="match status" value="1"/>
</dbReference>
<evidence type="ECO:0000256" key="8">
    <source>
        <dbReference type="ARBA" id="ARBA00023229"/>
    </source>
</evidence>
<dbReference type="PIRSF" id="PIRSF010376">
    <property type="entry name" value="IspE"/>
    <property type="match status" value="1"/>
</dbReference>
<dbReference type="SUPFAM" id="SSF54211">
    <property type="entry name" value="Ribosomal protein S5 domain 2-like"/>
    <property type="match status" value="1"/>
</dbReference>
<evidence type="ECO:0000256" key="10">
    <source>
        <dbReference type="HAMAP-Rule" id="MF_00061"/>
    </source>
</evidence>
<dbReference type="InterPro" id="IPR014721">
    <property type="entry name" value="Ribsml_uS5_D2-typ_fold_subgr"/>
</dbReference>
<comment type="function">
    <text evidence="10">Catalyzes the phosphorylation of the position 2 hydroxy group of 4-diphosphocytidyl-2C-methyl-D-erythritol.</text>
</comment>
<dbReference type="InterPro" id="IPR013750">
    <property type="entry name" value="GHMP_kinase_C_dom"/>
</dbReference>
<keyword evidence="4 10" id="KW-0808">Transferase</keyword>
<keyword evidence="7 10" id="KW-0067">ATP-binding</keyword>
<evidence type="ECO:0000259" key="11">
    <source>
        <dbReference type="Pfam" id="PF00288"/>
    </source>
</evidence>
<feature type="active site" evidence="10">
    <location>
        <position position="10"/>
    </location>
</feature>
<dbReference type="EMBL" id="CP013920">
    <property type="protein sequence ID" value="AMA65082.1"/>
    <property type="molecule type" value="Genomic_DNA"/>
</dbReference>
<dbReference type="UniPathway" id="UPA00056">
    <property type="reaction ID" value="UER00094"/>
</dbReference>
<dbReference type="InterPro" id="IPR004424">
    <property type="entry name" value="IspE"/>
</dbReference>
<evidence type="ECO:0000256" key="4">
    <source>
        <dbReference type="ARBA" id="ARBA00022679"/>
    </source>
</evidence>
<dbReference type="Gene3D" id="3.30.70.890">
    <property type="entry name" value="GHMP kinase, C-terminal domain"/>
    <property type="match status" value="1"/>
</dbReference>
<dbReference type="Pfam" id="PF00288">
    <property type="entry name" value="GHMP_kinases_N"/>
    <property type="match status" value="1"/>
</dbReference>
<dbReference type="GO" id="GO:0016114">
    <property type="term" value="P:terpenoid biosynthetic process"/>
    <property type="evidence" value="ECO:0007669"/>
    <property type="project" value="UniProtKB-UniRule"/>
</dbReference>
<organism evidence="13 14">
    <name type="scientific">Candidatus Arsenophonus lipoptenae</name>
    <dbReference type="NCBI Taxonomy" id="634113"/>
    <lineage>
        <taxon>Bacteria</taxon>
        <taxon>Pseudomonadati</taxon>
        <taxon>Pseudomonadota</taxon>
        <taxon>Gammaproteobacteria</taxon>
        <taxon>Enterobacterales</taxon>
        <taxon>Morganellaceae</taxon>
        <taxon>Arsenophonus</taxon>
    </lineage>
</organism>
<evidence type="ECO:0000256" key="9">
    <source>
        <dbReference type="ARBA" id="ARBA00032554"/>
    </source>
</evidence>
<dbReference type="GO" id="GO:0019288">
    <property type="term" value="P:isopentenyl diphosphate biosynthetic process, methylerythritol 4-phosphate pathway"/>
    <property type="evidence" value="ECO:0007669"/>
    <property type="project" value="UniProtKB-UniRule"/>
</dbReference>
<dbReference type="AlphaFoldDB" id="A0A0X8CY90"/>
<accession>A0A0X8CY90</accession>
<dbReference type="PATRIC" id="fig|634113.3.peg.495"/>
<protein>
    <recommendedName>
        <fullName evidence="3 10">4-diphosphocytidyl-2-C-methyl-D-erythritol kinase</fullName>
        <shortName evidence="10">CMK</shortName>
        <ecNumber evidence="2 10">2.7.1.148</ecNumber>
    </recommendedName>
    <alternativeName>
        <fullName evidence="9 10">4-(cytidine-5'-diphospho)-2-C-methyl-D-erythritol kinase</fullName>
    </alternativeName>
</protein>
<comment type="pathway">
    <text evidence="10">Isoprenoid biosynthesis; isopentenyl diphosphate biosynthesis via DXP pathway; isopentenyl diphosphate from 1-deoxy-D-xylulose 5-phosphate: step 3/6.</text>
</comment>
<name>A0A0X8CY90_9GAMM</name>
<dbReference type="PANTHER" id="PTHR43527">
    <property type="entry name" value="4-DIPHOSPHOCYTIDYL-2-C-METHYL-D-ERYTHRITOL KINASE, CHLOROPLASTIC"/>
    <property type="match status" value="1"/>
</dbReference>
<dbReference type="STRING" id="634113.AUT07_00528"/>
<dbReference type="Gene3D" id="3.30.230.10">
    <property type="match status" value="1"/>
</dbReference>
<dbReference type="OrthoDB" id="9809438at2"/>
<evidence type="ECO:0000256" key="6">
    <source>
        <dbReference type="ARBA" id="ARBA00022777"/>
    </source>
</evidence>
<evidence type="ECO:0000256" key="5">
    <source>
        <dbReference type="ARBA" id="ARBA00022741"/>
    </source>
</evidence>
<feature type="domain" description="GHMP kinase N-terminal" evidence="11">
    <location>
        <begin position="65"/>
        <end position="148"/>
    </location>
</feature>
<evidence type="ECO:0000313" key="14">
    <source>
        <dbReference type="Proteomes" id="UP000069926"/>
    </source>
</evidence>
<evidence type="ECO:0000259" key="12">
    <source>
        <dbReference type="Pfam" id="PF08544"/>
    </source>
</evidence>
<evidence type="ECO:0000256" key="7">
    <source>
        <dbReference type="ARBA" id="ARBA00022840"/>
    </source>
</evidence>
<dbReference type="HAMAP" id="MF_00061">
    <property type="entry name" value="IspE"/>
    <property type="match status" value="1"/>
</dbReference>
<proteinExistence type="inferred from homology"/>
<dbReference type="RefSeq" id="WP_066283783.1">
    <property type="nucleotide sequence ID" value="NZ_CP013920.1"/>
</dbReference>
<keyword evidence="14" id="KW-1185">Reference proteome</keyword>
<keyword evidence="5 10" id="KW-0547">Nucleotide-binding</keyword>
<feature type="domain" description="GHMP kinase C-terminal" evidence="12">
    <location>
        <begin position="204"/>
        <end position="265"/>
    </location>
</feature>